<sequence>MWASAATVFVLSVFHGCLGVISICVGLFASIRAEVWLAHSVSPIWSGAFFAVTAILGFASTRRKTPYMIMCFTAFCVVSMVTAIVSIQLLRLGLVNHTTDGHTFQKEDLDMCILVALGTTGLEIVVCLVSPIPSWRLAKLAKIELQAKREGPFHIEVLGQKDIVVVSRQSTPNCKKKSNAGYRLKREHIHATIL</sequence>
<dbReference type="InterPro" id="IPR037661">
    <property type="entry name" value="TMEM196"/>
</dbReference>
<comment type="subcellular location">
    <subcellularLocation>
        <location evidence="2">Cytoplasm</location>
    </subcellularLocation>
    <subcellularLocation>
        <location evidence="1">Membrane</location>
        <topology evidence="1">Multi-pass membrane protein</topology>
    </subcellularLocation>
</comment>
<dbReference type="EMBL" id="KB302576">
    <property type="protein sequence ID" value="ELU04200.1"/>
    <property type="molecule type" value="Genomic_DNA"/>
</dbReference>
<keyword evidence="6 8" id="KW-0472">Membrane</keyword>
<feature type="transmembrane region" description="Helical" evidence="8">
    <location>
        <begin position="43"/>
        <end position="60"/>
    </location>
</feature>
<evidence type="ECO:0000256" key="2">
    <source>
        <dbReference type="ARBA" id="ARBA00004496"/>
    </source>
</evidence>
<evidence type="ECO:0000256" key="1">
    <source>
        <dbReference type="ARBA" id="ARBA00004141"/>
    </source>
</evidence>
<evidence type="ECO:0000256" key="7">
    <source>
        <dbReference type="ARBA" id="ARBA00044525"/>
    </source>
</evidence>
<feature type="transmembrane region" description="Helical" evidence="8">
    <location>
        <begin position="111"/>
        <end position="132"/>
    </location>
</feature>
<feature type="transmembrane region" description="Helical" evidence="8">
    <location>
        <begin position="67"/>
        <end position="91"/>
    </location>
</feature>
<gene>
    <name evidence="9" type="ORF">CAPTEDRAFT_225997</name>
</gene>
<dbReference type="InterPro" id="IPR007237">
    <property type="entry name" value="CD20-like"/>
</dbReference>
<keyword evidence="5 8" id="KW-1133">Transmembrane helix</keyword>
<dbReference type="GO" id="GO:0016020">
    <property type="term" value="C:membrane"/>
    <property type="evidence" value="ECO:0007669"/>
    <property type="project" value="UniProtKB-SubCell"/>
</dbReference>
<evidence type="ECO:0000256" key="4">
    <source>
        <dbReference type="ARBA" id="ARBA00022692"/>
    </source>
</evidence>
<proteinExistence type="predicted"/>
<dbReference type="PANTHER" id="PTHR28681">
    <property type="entry name" value="TRANSMEMBRANE PROTEIN 196"/>
    <property type="match status" value="1"/>
</dbReference>
<evidence type="ECO:0000313" key="11">
    <source>
        <dbReference type="Proteomes" id="UP000014760"/>
    </source>
</evidence>
<organism evidence="9">
    <name type="scientific">Capitella teleta</name>
    <name type="common">Polychaete worm</name>
    <dbReference type="NCBI Taxonomy" id="283909"/>
    <lineage>
        <taxon>Eukaryota</taxon>
        <taxon>Metazoa</taxon>
        <taxon>Spiralia</taxon>
        <taxon>Lophotrochozoa</taxon>
        <taxon>Annelida</taxon>
        <taxon>Polychaeta</taxon>
        <taxon>Sedentaria</taxon>
        <taxon>Scolecida</taxon>
        <taxon>Capitellidae</taxon>
        <taxon>Capitella</taxon>
    </lineage>
</organism>
<protein>
    <recommendedName>
        <fullName evidence="7">Transmembrane protein 196</fullName>
    </recommendedName>
</protein>
<reference evidence="11" key="1">
    <citation type="submission" date="2012-12" db="EMBL/GenBank/DDBJ databases">
        <authorList>
            <person name="Hellsten U."/>
            <person name="Grimwood J."/>
            <person name="Chapman J.A."/>
            <person name="Shapiro H."/>
            <person name="Aerts A."/>
            <person name="Otillar R.P."/>
            <person name="Terry A.Y."/>
            <person name="Boore J.L."/>
            <person name="Simakov O."/>
            <person name="Marletaz F."/>
            <person name="Cho S.-J."/>
            <person name="Edsinger-Gonzales E."/>
            <person name="Havlak P."/>
            <person name="Kuo D.-H."/>
            <person name="Larsson T."/>
            <person name="Lv J."/>
            <person name="Arendt D."/>
            <person name="Savage R."/>
            <person name="Osoegawa K."/>
            <person name="de Jong P."/>
            <person name="Lindberg D.R."/>
            <person name="Seaver E.C."/>
            <person name="Weisblat D.A."/>
            <person name="Putnam N.H."/>
            <person name="Grigoriev I.V."/>
            <person name="Rokhsar D.S."/>
        </authorList>
    </citation>
    <scope>NUCLEOTIDE SEQUENCE</scope>
    <source>
        <strain evidence="11">I ESC-2004</strain>
    </source>
</reference>
<dbReference type="AlphaFoldDB" id="R7UCT9"/>
<evidence type="ECO:0000313" key="10">
    <source>
        <dbReference type="EnsemblMetazoa" id="CapteP225997"/>
    </source>
</evidence>
<evidence type="ECO:0000256" key="6">
    <source>
        <dbReference type="ARBA" id="ARBA00023136"/>
    </source>
</evidence>
<evidence type="ECO:0000256" key="5">
    <source>
        <dbReference type="ARBA" id="ARBA00022989"/>
    </source>
</evidence>
<keyword evidence="3" id="KW-0963">Cytoplasm</keyword>
<dbReference type="HOGENOM" id="CLU_1505140_0_0_1"/>
<dbReference type="PANTHER" id="PTHR28681:SF1">
    <property type="entry name" value="TRANSMEMBRANE PROTEIN 196"/>
    <property type="match status" value="1"/>
</dbReference>
<keyword evidence="11" id="KW-1185">Reference proteome</keyword>
<reference evidence="10" key="3">
    <citation type="submission" date="2015-06" db="UniProtKB">
        <authorList>
            <consortium name="EnsemblMetazoa"/>
        </authorList>
    </citation>
    <scope>IDENTIFICATION</scope>
</reference>
<dbReference type="Proteomes" id="UP000014760">
    <property type="component" value="Unassembled WGS sequence"/>
</dbReference>
<dbReference type="GO" id="GO:0005737">
    <property type="term" value="C:cytoplasm"/>
    <property type="evidence" value="ECO:0007669"/>
    <property type="project" value="UniProtKB-SubCell"/>
</dbReference>
<evidence type="ECO:0000313" key="9">
    <source>
        <dbReference type="EMBL" id="ELU04200.1"/>
    </source>
</evidence>
<dbReference type="Pfam" id="PF04103">
    <property type="entry name" value="CD20"/>
    <property type="match status" value="1"/>
</dbReference>
<accession>R7UCT9</accession>
<dbReference type="STRING" id="283909.R7UCT9"/>
<reference evidence="9 11" key="2">
    <citation type="journal article" date="2013" name="Nature">
        <title>Insights into bilaterian evolution from three spiralian genomes.</title>
        <authorList>
            <person name="Simakov O."/>
            <person name="Marletaz F."/>
            <person name="Cho S.J."/>
            <person name="Edsinger-Gonzales E."/>
            <person name="Havlak P."/>
            <person name="Hellsten U."/>
            <person name="Kuo D.H."/>
            <person name="Larsson T."/>
            <person name="Lv J."/>
            <person name="Arendt D."/>
            <person name="Savage R."/>
            <person name="Osoegawa K."/>
            <person name="de Jong P."/>
            <person name="Grimwood J."/>
            <person name="Chapman J.A."/>
            <person name="Shapiro H."/>
            <person name="Aerts A."/>
            <person name="Otillar R.P."/>
            <person name="Terry A.Y."/>
            <person name="Boore J.L."/>
            <person name="Grigoriev I.V."/>
            <person name="Lindberg D.R."/>
            <person name="Seaver E.C."/>
            <person name="Weisblat D.A."/>
            <person name="Putnam N.H."/>
            <person name="Rokhsar D.S."/>
        </authorList>
    </citation>
    <scope>NUCLEOTIDE SEQUENCE</scope>
    <source>
        <strain evidence="9 11">I ESC-2004</strain>
    </source>
</reference>
<dbReference type="OMA" id="MLCARKR"/>
<dbReference type="EnsemblMetazoa" id="CapteT225997">
    <property type="protein sequence ID" value="CapteP225997"/>
    <property type="gene ID" value="CapteG225997"/>
</dbReference>
<evidence type="ECO:0000256" key="3">
    <source>
        <dbReference type="ARBA" id="ARBA00022490"/>
    </source>
</evidence>
<dbReference type="OrthoDB" id="10016951at2759"/>
<name>R7UCT9_CAPTE</name>
<dbReference type="EMBL" id="AMQN01008250">
    <property type="status" value="NOT_ANNOTATED_CDS"/>
    <property type="molecule type" value="Genomic_DNA"/>
</dbReference>
<keyword evidence="4 8" id="KW-0812">Transmembrane</keyword>
<evidence type="ECO:0000256" key="8">
    <source>
        <dbReference type="SAM" id="Phobius"/>
    </source>
</evidence>